<sequence>MDAEKQSFEAQIHGFLQKSEPIHSSDFWGSLCSYSPFKFVRSNHVSKNMEANHLEARSLRQFDALVKREELFLATKHPTPG</sequence>
<dbReference type="AlphaFoldDB" id="A0A1E1LQH4"/>
<reference evidence="2" key="1">
    <citation type="submission" date="2016-03" db="EMBL/GenBank/DDBJ databases">
        <authorList>
            <person name="Guldener U."/>
        </authorList>
    </citation>
    <scope>NUCLEOTIDE SEQUENCE [LARGE SCALE GENOMIC DNA]</scope>
    <source>
        <strain evidence="2">04CH-RAC-A.6.1</strain>
    </source>
</reference>
<proteinExistence type="predicted"/>
<keyword evidence="2" id="KW-1185">Reference proteome</keyword>
<name>A0A1E1LQH4_9HELO</name>
<evidence type="ECO:0000313" key="1">
    <source>
        <dbReference type="EMBL" id="CZT12734.1"/>
    </source>
</evidence>
<dbReference type="Proteomes" id="UP000178912">
    <property type="component" value="Unassembled WGS sequence"/>
</dbReference>
<protein>
    <submittedName>
        <fullName evidence="1">Uncharacterized protein</fullName>
    </submittedName>
</protein>
<organism evidence="1 2">
    <name type="scientific">Rhynchosporium agropyri</name>
    <dbReference type="NCBI Taxonomy" id="914238"/>
    <lineage>
        <taxon>Eukaryota</taxon>
        <taxon>Fungi</taxon>
        <taxon>Dikarya</taxon>
        <taxon>Ascomycota</taxon>
        <taxon>Pezizomycotina</taxon>
        <taxon>Leotiomycetes</taxon>
        <taxon>Helotiales</taxon>
        <taxon>Ploettnerulaceae</taxon>
        <taxon>Rhynchosporium</taxon>
    </lineage>
</organism>
<gene>
    <name evidence="1" type="ORF">RAG0_16446</name>
</gene>
<dbReference type="EMBL" id="FJUX01000166">
    <property type="protein sequence ID" value="CZT12734.1"/>
    <property type="molecule type" value="Genomic_DNA"/>
</dbReference>
<accession>A0A1E1LQH4</accession>
<evidence type="ECO:0000313" key="2">
    <source>
        <dbReference type="Proteomes" id="UP000178912"/>
    </source>
</evidence>